<accession>B5UAE3</accession>
<dbReference type="InterPro" id="IPR032332">
    <property type="entry name" value="GramPos_pilinD3"/>
</dbReference>
<evidence type="ECO:0000256" key="1">
    <source>
        <dbReference type="ARBA" id="ARBA00022512"/>
    </source>
</evidence>
<dbReference type="NCBIfam" id="TIGR01167">
    <property type="entry name" value="LPXTG_anchor"/>
    <property type="match status" value="1"/>
</dbReference>
<evidence type="ECO:0000259" key="9">
    <source>
        <dbReference type="Pfam" id="PF16570"/>
    </source>
</evidence>
<evidence type="ECO:0000256" key="4">
    <source>
        <dbReference type="ARBA" id="ARBA00023088"/>
    </source>
</evidence>
<evidence type="ECO:0000256" key="2">
    <source>
        <dbReference type="ARBA" id="ARBA00022525"/>
    </source>
</evidence>
<keyword evidence="3" id="KW-0732">Signal</keyword>
<dbReference type="InterPro" id="IPR026466">
    <property type="entry name" value="Fim_isopep_form_D2_dom"/>
</dbReference>
<dbReference type="Gene3D" id="2.60.40.1140">
    <property type="entry name" value="Collagen-binding surface protein Cna, B-type domain"/>
    <property type="match status" value="1"/>
</dbReference>
<dbReference type="Gene3D" id="2.60.40.740">
    <property type="match status" value="1"/>
</dbReference>
<proteinExistence type="predicted"/>
<gene>
    <name evidence="11" type="primary">sbp2</name>
</gene>
<evidence type="ECO:0000259" key="8">
    <source>
        <dbReference type="Pfam" id="PF16569"/>
    </source>
</evidence>
<evidence type="ECO:0000256" key="5">
    <source>
        <dbReference type="SAM" id="Phobius"/>
    </source>
</evidence>
<protein>
    <submittedName>
        <fullName evidence="11">Putative pilus subunit protein</fullName>
    </submittedName>
</protein>
<keyword evidence="4" id="KW-0572">Peptidoglycan-anchor</keyword>
<evidence type="ECO:0000259" key="6">
    <source>
        <dbReference type="Pfam" id="PF00746"/>
    </source>
</evidence>
<dbReference type="InterPro" id="IPR013783">
    <property type="entry name" value="Ig-like_fold"/>
</dbReference>
<dbReference type="Pfam" id="PF16570">
    <property type="entry name" value="GramPos_pilinD3"/>
    <property type="match status" value="1"/>
</dbReference>
<feature type="domain" description="Gram-positive pilin backbone subunit 3 Cna-B-like" evidence="9">
    <location>
        <begin position="389"/>
        <end position="472"/>
    </location>
</feature>
<keyword evidence="1" id="KW-0134">Cell wall</keyword>
<dbReference type="Pfam" id="PF17802">
    <property type="entry name" value="SpaA"/>
    <property type="match status" value="1"/>
</dbReference>
<dbReference type="Gene3D" id="2.60.40.10">
    <property type="entry name" value="Immunoglobulins"/>
    <property type="match status" value="2"/>
</dbReference>
<dbReference type="PHI-base" id="PHI:3093"/>
<keyword evidence="5" id="KW-0472">Membrane</keyword>
<dbReference type="AlphaFoldDB" id="B5UAE3"/>
<dbReference type="InterPro" id="IPR032334">
    <property type="entry name" value="GramPos_pilinBB"/>
</dbReference>
<evidence type="ECO:0000256" key="3">
    <source>
        <dbReference type="ARBA" id="ARBA00022729"/>
    </source>
</evidence>
<evidence type="ECO:0000259" key="10">
    <source>
        <dbReference type="Pfam" id="PF17802"/>
    </source>
</evidence>
<dbReference type="EMBL" id="AB434478">
    <property type="protein sequence ID" value="BAG74779.1"/>
    <property type="molecule type" value="Genomic_DNA"/>
</dbReference>
<feature type="domain" description="SpaA-like prealbumin fold" evidence="10">
    <location>
        <begin position="547"/>
        <end position="593"/>
    </location>
</feature>
<dbReference type="InterPro" id="IPR041033">
    <property type="entry name" value="SpaA_PFL_dom_1"/>
</dbReference>
<dbReference type="Pfam" id="PF16555">
    <property type="entry name" value="GramPos_pilinD1"/>
    <property type="match status" value="1"/>
</dbReference>
<keyword evidence="2" id="KW-0964">Secreted</keyword>
<dbReference type="InterPro" id="IPR019931">
    <property type="entry name" value="LPXTG_anchor"/>
</dbReference>
<feature type="domain" description="Gram-positive cocci surface proteins LPxTG" evidence="6">
    <location>
        <begin position="610"/>
        <end position="646"/>
    </location>
</feature>
<reference evidence="11" key="1">
    <citation type="journal article" date="2009" name="Vet. Microbiol.">
        <title>Genetic organization and preferential distribution of putative pilus gene clusters in Streptococcus suis.</title>
        <authorList>
            <person name="Takamatsu D."/>
            <person name="Nishino H."/>
            <person name="Ishiji T."/>
            <person name="Ishii J."/>
            <person name="Osaki M."/>
            <person name="Fittipaldi N."/>
            <person name="Gottschalk M."/>
            <person name="Tharavichitkul P."/>
            <person name="Takai S."/>
            <person name="Sekizaki T."/>
        </authorList>
    </citation>
    <scope>NUCLEOTIDE SEQUENCE</scope>
    <source>
        <strain evidence="11">MNCM07</strain>
    </source>
</reference>
<dbReference type="NCBIfam" id="TIGR04226">
    <property type="entry name" value="RrgB_K2N_iso_D2"/>
    <property type="match status" value="1"/>
</dbReference>
<dbReference type="RefSeq" id="WP_179856217.1">
    <property type="nucleotide sequence ID" value="NZ_CP109942.1"/>
</dbReference>
<name>B5UAE3_STRSU</name>
<organism evidence="11">
    <name type="scientific">Streptococcus suis</name>
    <dbReference type="NCBI Taxonomy" id="1307"/>
    <lineage>
        <taxon>Bacteria</taxon>
        <taxon>Bacillati</taxon>
        <taxon>Bacillota</taxon>
        <taxon>Bacilli</taxon>
        <taxon>Lactobacillales</taxon>
        <taxon>Streptococcaceae</taxon>
        <taxon>Streptococcus</taxon>
    </lineage>
</organism>
<dbReference type="Pfam" id="PF00746">
    <property type="entry name" value="Gram_pos_anchor"/>
    <property type="match status" value="1"/>
</dbReference>
<dbReference type="InterPro" id="IPR032364">
    <property type="entry name" value="GramPos_pilinD1_N"/>
</dbReference>
<feature type="domain" description="Gram-positive pilin subunit D1 N-terminal" evidence="7">
    <location>
        <begin position="34"/>
        <end position="191"/>
    </location>
</feature>
<feature type="transmembrane region" description="Helical" evidence="5">
    <location>
        <begin position="620"/>
        <end position="642"/>
    </location>
</feature>
<feature type="domain" description="Gram-positive pilin backbone subunit 2 Cna-B-like" evidence="8">
    <location>
        <begin position="218"/>
        <end position="334"/>
    </location>
</feature>
<dbReference type="Gene3D" id="1.20.58.90">
    <property type="match status" value="1"/>
</dbReference>
<keyword evidence="5" id="KW-0812">Transmembrane</keyword>
<keyword evidence="5" id="KW-1133">Transmembrane helix</keyword>
<evidence type="ECO:0000259" key="7">
    <source>
        <dbReference type="Pfam" id="PF16555"/>
    </source>
</evidence>
<sequence length="650" mass="71844">MKKLTKLFSVFTVFLTVLGSLINIKHLVHAEDTASTTVIVHKIVMNNDDFNKFTYEENLSKYNGNSIGDLKNYFGNSAVEVAGVKFDVWKKTDVVAPEAKTGAELGITGDTNKYVKTDKTAMTQDNGATFTLANGIYIFTEDKENSPYYNNQNELTGMKAVPFKLELPQAKTDGSGYFDTKTPLHVYPKNTENKPEITKEFTDKRTNVDQDGIKNVEIGQEIGYTITTKVPKDAAYKTFPWEDTMLAGLDFKLNSLQIADNKNLNLVADTDYTLTQTVRGFMVKLNNNGLAKLEEKAREGEVNFTLTYKATLNDSAKVETEIPNQVKLIYGNRPSEFSEPKSTTPKDGEIIVNKTWDTGVNQTEVVFGVYEKGTGVRVGEIKLAAGVNTGKLTGLDGAKEYIVIEETIVSGSLPSYSNGDTGTIRIENKKNPNPTPLTPEDPKVVTYGKRFVKTDDKDLDSSEKLLGAEFIVRKDGEESYLALKDTVTQAKEIADYKAAEADYLATVKSATTDNPKIDEIKQKKDARDTAYEKMNMQWTWVGTKEGAFTFVSSTDGKFEVKGLKEGKYELIETKAPEGFALPTSPVEFTVGAHTWGTIDALTADNFQQIKNKKVTIPQTGGIGTLVFTIVGLSTMVFAFIAMKKRQSEEA</sequence>
<dbReference type="Pfam" id="PF16569">
    <property type="entry name" value="GramPos_pilinBB"/>
    <property type="match status" value="1"/>
</dbReference>
<evidence type="ECO:0000313" key="11">
    <source>
        <dbReference type="EMBL" id="BAG74779.1"/>
    </source>
</evidence>